<feature type="region of interest" description="Disordered" evidence="7">
    <location>
        <begin position="486"/>
        <end position="517"/>
    </location>
</feature>
<dbReference type="RefSeq" id="XP_018281473.1">
    <property type="nucleotide sequence ID" value="XM_018421173.1"/>
</dbReference>
<dbReference type="STRING" id="879819.A0A0J0XV93"/>
<evidence type="ECO:0000256" key="7">
    <source>
        <dbReference type="SAM" id="MobiDB-lite"/>
    </source>
</evidence>
<dbReference type="PROSITE" id="PS00216">
    <property type="entry name" value="SUGAR_TRANSPORT_1"/>
    <property type="match status" value="1"/>
</dbReference>
<evidence type="ECO:0000256" key="1">
    <source>
        <dbReference type="ARBA" id="ARBA00004141"/>
    </source>
</evidence>
<evidence type="ECO:0000256" key="8">
    <source>
        <dbReference type="SAM" id="Phobius"/>
    </source>
</evidence>
<dbReference type="AlphaFoldDB" id="A0A0J0XV93"/>
<comment type="similarity">
    <text evidence="2">Belongs to the major facilitator superfamily. Sugar transporter (TC 2.A.1.1) family.</text>
</comment>
<dbReference type="GO" id="GO:0005351">
    <property type="term" value="F:carbohydrate:proton symporter activity"/>
    <property type="evidence" value="ECO:0007669"/>
    <property type="project" value="TreeGrafter"/>
</dbReference>
<proteinExistence type="inferred from homology"/>
<feature type="transmembrane region" description="Helical" evidence="8">
    <location>
        <begin position="99"/>
        <end position="117"/>
    </location>
</feature>
<dbReference type="Proteomes" id="UP000053611">
    <property type="component" value="Unassembled WGS sequence"/>
</dbReference>
<feature type="domain" description="Major facilitator superfamily (MFS) profile" evidence="9">
    <location>
        <begin position="30"/>
        <end position="468"/>
    </location>
</feature>
<dbReference type="PANTHER" id="PTHR48022">
    <property type="entry name" value="PLASTIDIC GLUCOSE TRANSPORTER 4"/>
    <property type="match status" value="1"/>
</dbReference>
<dbReference type="SUPFAM" id="SSF103473">
    <property type="entry name" value="MFS general substrate transporter"/>
    <property type="match status" value="1"/>
</dbReference>
<dbReference type="InterPro" id="IPR050360">
    <property type="entry name" value="MFS_Sugar_Transporters"/>
</dbReference>
<feature type="transmembrane region" description="Helical" evidence="8">
    <location>
        <begin position="416"/>
        <end position="433"/>
    </location>
</feature>
<keyword evidence="5 8" id="KW-1133">Transmembrane helix</keyword>
<dbReference type="GeneID" id="28981776"/>
<dbReference type="PANTHER" id="PTHR48022:SF64">
    <property type="entry name" value="MAJOR FACILITATOR SUPERFAMILY (MFS) PROFILE DOMAIN-CONTAINING PROTEIN"/>
    <property type="match status" value="1"/>
</dbReference>
<feature type="transmembrane region" description="Helical" evidence="8">
    <location>
        <begin position="129"/>
        <end position="147"/>
    </location>
</feature>
<evidence type="ECO:0000256" key="2">
    <source>
        <dbReference type="ARBA" id="ARBA00010992"/>
    </source>
</evidence>
<dbReference type="InterPro" id="IPR020846">
    <property type="entry name" value="MFS_dom"/>
</dbReference>
<comment type="subcellular location">
    <subcellularLocation>
        <location evidence="1">Membrane</location>
        <topology evidence="1">Multi-pass membrane protein</topology>
    </subcellularLocation>
</comment>
<feature type="transmembrane region" description="Helical" evidence="8">
    <location>
        <begin position="347"/>
        <end position="369"/>
    </location>
</feature>
<name>A0A0J0XV93_9TREE</name>
<keyword evidence="11" id="KW-1185">Reference proteome</keyword>
<dbReference type="EMBL" id="KQ087183">
    <property type="protein sequence ID" value="KLT44982.1"/>
    <property type="molecule type" value="Genomic_DNA"/>
</dbReference>
<dbReference type="InterPro" id="IPR036259">
    <property type="entry name" value="MFS_trans_sf"/>
</dbReference>
<evidence type="ECO:0000256" key="5">
    <source>
        <dbReference type="ARBA" id="ARBA00022989"/>
    </source>
</evidence>
<evidence type="ECO:0000256" key="4">
    <source>
        <dbReference type="ARBA" id="ARBA00022692"/>
    </source>
</evidence>
<evidence type="ECO:0000313" key="10">
    <source>
        <dbReference type="EMBL" id="KLT44982.1"/>
    </source>
</evidence>
<organism evidence="10 11">
    <name type="scientific">Cutaneotrichosporon oleaginosum</name>
    <dbReference type="NCBI Taxonomy" id="879819"/>
    <lineage>
        <taxon>Eukaryota</taxon>
        <taxon>Fungi</taxon>
        <taxon>Dikarya</taxon>
        <taxon>Basidiomycota</taxon>
        <taxon>Agaricomycotina</taxon>
        <taxon>Tremellomycetes</taxon>
        <taxon>Trichosporonales</taxon>
        <taxon>Trichosporonaceae</taxon>
        <taxon>Cutaneotrichosporon</taxon>
    </lineage>
</organism>
<dbReference type="InterPro" id="IPR005829">
    <property type="entry name" value="Sugar_transporter_CS"/>
</dbReference>
<dbReference type="OrthoDB" id="6133115at2759"/>
<dbReference type="GO" id="GO:0016020">
    <property type="term" value="C:membrane"/>
    <property type="evidence" value="ECO:0007669"/>
    <property type="project" value="UniProtKB-SubCell"/>
</dbReference>
<dbReference type="Gene3D" id="1.20.1250.20">
    <property type="entry name" value="MFS general substrate transporter like domains"/>
    <property type="match status" value="1"/>
</dbReference>
<keyword evidence="4 8" id="KW-0812">Transmembrane</keyword>
<dbReference type="PROSITE" id="PS50850">
    <property type="entry name" value="MFS"/>
    <property type="match status" value="1"/>
</dbReference>
<dbReference type="InterPro" id="IPR005828">
    <property type="entry name" value="MFS_sugar_transport-like"/>
</dbReference>
<reference evidence="10 11" key="1">
    <citation type="submission" date="2015-03" db="EMBL/GenBank/DDBJ databases">
        <title>Genomics and transcriptomics of the oil-accumulating basidiomycete yeast T. oleaginosus allow insights into substrate utilization and the diverse evolutionary trajectories of mating systems in fungi.</title>
        <authorList>
            <consortium name="DOE Joint Genome Institute"/>
            <person name="Kourist R."/>
            <person name="Kracht O."/>
            <person name="Bracharz F."/>
            <person name="Lipzen A."/>
            <person name="Nolan M."/>
            <person name="Ohm R."/>
            <person name="Grigoriev I."/>
            <person name="Sun S."/>
            <person name="Heitman J."/>
            <person name="Bruck T."/>
            <person name="Nowrousian M."/>
        </authorList>
    </citation>
    <scope>NUCLEOTIDE SEQUENCE [LARGE SCALE GENOMIC DNA]</scope>
    <source>
        <strain evidence="10 11">IBC0246</strain>
    </source>
</reference>
<evidence type="ECO:0000259" key="9">
    <source>
        <dbReference type="PROSITE" id="PS50850"/>
    </source>
</evidence>
<evidence type="ECO:0000256" key="6">
    <source>
        <dbReference type="ARBA" id="ARBA00023136"/>
    </source>
</evidence>
<feature type="transmembrane region" description="Helical" evidence="8">
    <location>
        <begin position="70"/>
        <end position="92"/>
    </location>
</feature>
<protein>
    <submittedName>
        <fullName evidence="10">General substrate transporter</fullName>
    </submittedName>
</protein>
<evidence type="ECO:0000313" key="11">
    <source>
        <dbReference type="Proteomes" id="UP000053611"/>
    </source>
</evidence>
<dbReference type="Pfam" id="PF00083">
    <property type="entry name" value="Sugar_tr"/>
    <property type="match status" value="1"/>
</dbReference>
<evidence type="ECO:0000256" key="3">
    <source>
        <dbReference type="ARBA" id="ARBA00022448"/>
    </source>
</evidence>
<keyword evidence="3" id="KW-0813">Transport</keyword>
<feature type="compositionally biased region" description="Basic and acidic residues" evidence="7">
    <location>
        <begin position="492"/>
        <end position="504"/>
    </location>
</feature>
<feature type="transmembrane region" description="Helical" evidence="8">
    <location>
        <begin position="445"/>
        <end position="464"/>
    </location>
</feature>
<sequence>MPSPIDPLSLPNNAASWWFRDPGLRALAWPIVVGFASTISAGYDGSCMTGLQANKRYFMPAIDNPDANKLGIIVAAYTLGALPGLLPASYFADRWGRRVALGMGCVIIIAGGLVQALTTGGWHMFAGRFIVGLGGVIASISGTPYAAEIAHPRNRAQVGALTNTCWYVGSIIAAWTAFGTSFWANEWSWRLVCLMQVVPPAFQLVSLPFLPESPRWLVSKGRYEEAHALLARYHANGDREDALVLFELQEIKEALAAEKAATQGVGYSAFLKTPGNRHRLAILIMVGLFSQWVGNGIISYYLVSILESVGITSEAQQQGYNGGLQIYNWLMAIAGSLSCERAGRRRLWLTSAVGMFFSFIVIMGCSAAYDLGLHSAGPAVLAFLFVYFGFYDIAFTGLTLAYPLEILPYSLRTRGLAILQFWVTVALCFNQYVNPIALQAIAWKYYSVYIVVQAVAVVCIYFWFPETRGLLLEEVATVFDGPNAVTSQQETSEGKKRTSIEHNEVLGGRDYGDARAA</sequence>
<keyword evidence="6 8" id="KW-0472">Membrane</keyword>
<feature type="transmembrane region" description="Helical" evidence="8">
    <location>
        <begin position="381"/>
        <end position="404"/>
    </location>
</feature>
<dbReference type="FunFam" id="1.20.1250.20:FF:000134">
    <property type="entry name" value="MFS sugar transporter protein"/>
    <property type="match status" value="1"/>
</dbReference>
<gene>
    <name evidence="10" type="ORF">CC85DRAFT_269967</name>
</gene>
<accession>A0A0J0XV93</accession>
<feature type="transmembrane region" description="Helical" evidence="8">
    <location>
        <begin position="280"/>
        <end position="302"/>
    </location>
</feature>